<keyword evidence="1" id="KW-0808">Transferase</keyword>
<protein>
    <submittedName>
        <fullName evidence="4">Sugar or nucleoside kinase, ribokinase family</fullName>
    </submittedName>
</protein>
<feature type="domain" description="Carbohydrate kinase PfkB" evidence="3">
    <location>
        <begin position="59"/>
        <end position="317"/>
    </location>
</feature>
<accession>A0A1G4VM33</accession>
<evidence type="ECO:0000313" key="5">
    <source>
        <dbReference type="Proteomes" id="UP000199707"/>
    </source>
</evidence>
<keyword evidence="2 4" id="KW-0418">Kinase</keyword>
<reference evidence="5" key="1">
    <citation type="submission" date="2016-10" db="EMBL/GenBank/DDBJ databases">
        <authorList>
            <person name="Varghese N."/>
            <person name="Submissions S."/>
        </authorList>
    </citation>
    <scope>NUCLEOTIDE SEQUENCE [LARGE SCALE GENOMIC DNA]</scope>
    <source>
        <strain evidence="5">UNC267MFSha1.1M11</strain>
    </source>
</reference>
<organism evidence="4 5">
    <name type="scientific">Mycolicibacterium fluoranthenivorans</name>
    <dbReference type="NCBI Taxonomy" id="258505"/>
    <lineage>
        <taxon>Bacteria</taxon>
        <taxon>Bacillati</taxon>
        <taxon>Actinomycetota</taxon>
        <taxon>Actinomycetes</taxon>
        <taxon>Mycobacteriales</taxon>
        <taxon>Mycobacteriaceae</taxon>
        <taxon>Mycolicibacterium</taxon>
    </lineage>
</organism>
<name>A0A1G4VM33_9MYCO</name>
<dbReference type="InterPro" id="IPR011611">
    <property type="entry name" value="PfkB_dom"/>
</dbReference>
<dbReference type="PANTHER" id="PTHR10584:SF157">
    <property type="entry name" value="SULFOFRUCTOSE KINASE"/>
    <property type="match status" value="1"/>
</dbReference>
<gene>
    <name evidence="4" type="ORF">SAMN02799620_01322</name>
</gene>
<dbReference type="Pfam" id="PF00294">
    <property type="entry name" value="PfkB"/>
    <property type="match status" value="1"/>
</dbReference>
<evidence type="ECO:0000256" key="2">
    <source>
        <dbReference type="ARBA" id="ARBA00022777"/>
    </source>
</evidence>
<dbReference type="AlphaFoldDB" id="A0A1G4VM33"/>
<dbReference type="InterPro" id="IPR029056">
    <property type="entry name" value="Ribokinase-like"/>
</dbReference>
<dbReference type="InterPro" id="IPR002173">
    <property type="entry name" value="Carboh/pur_kinase_PfkB_CS"/>
</dbReference>
<evidence type="ECO:0000256" key="1">
    <source>
        <dbReference type="ARBA" id="ARBA00022679"/>
    </source>
</evidence>
<dbReference type="EMBL" id="FMUB01000002">
    <property type="protein sequence ID" value="SCX08822.1"/>
    <property type="molecule type" value="Genomic_DNA"/>
</dbReference>
<dbReference type="Gene3D" id="3.40.1190.20">
    <property type="match status" value="1"/>
</dbReference>
<dbReference type="GO" id="GO:0016301">
    <property type="term" value="F:kinase activity"/>
    <property type="evidence" value="ECO:0007669"/>
    <property type="project" value="UniProtKB-KW"/>
</dbReference>
<dbReference type="RefSeq" id="WP_170847126.1">
    <property type="nucleotide sequence ID" value="NZ_FMUB01000002.1"/>
</dbReference>
<dbReference type="SUPFAM" id="SSF53613">
    <property type="entry name" value="Ribokinase-like"/>
    <property type="match status" value="1"/>
</dbReference>
<dbReference type="GO" id="GO:0005829">
    <property type="term" value="C:cytosol"/>
    <property type="evidence" value="ECO:0007669"/>
    <property type="project" value="TreeGrafter"/>
</dbReference>
<proteinExistence type="predicted"/>
<evidence type="ECO:0000259" key="3">
    <source>
        <dbReference type="Pfam" id="PF00294"/>
    </source>
</evidence>
<dbReference type="STRING" id="1502745.SAMN02799620_01322"/>
<evidence type="ECO:0000313" key="4">
    <source>
        <dbReference type="EMBL" id="SCX08822.1"/>
    </source>
</evidence>
<dbReference type="Proteomes" id="UP000199707">
    <property type="component" value="Unassembled WGS sequence"/>
</dbReference>
<dbReference type="PANTHER" id="PTHR10584">
    <property type="entry name" value="SUGAR KINASE"/>
    <property type="match status" value="1"/>
</dbReference>
<dbReference type="PROSITE" id="PS00584">
    <property type="entry name" value="PFKB_KINASES_2"/>
    <property type="match status" value="1"/>
</dbReference>
<sequence length="341" mass="35342">MTGIHRRRCDIVIGTGGLGVGTALVLEGDHTLGREESRAARLVDTQDRCKLHIILHYVARLADRRLRVVPVGSVGDDAAGKTVLTELAAEGMDVSYVATDHTRPTLSSVCFSYPNGDGGNLTLTDTASSVVGPADIDATTALFVEHADHGIVLAAPEVPMAARIALLELATRHGFGRFASFLSGEIRQAYTDGVLGLVDVLSINIDEAAALVGVKFAVLKENTSAVVDQAVGLLVGRYPGLSFCITAGRSGSWVWDGAVLHHQAPRTVAAKNTAGAGDAHLAGLILGTAAGLGLIPANARATALSALSVTSPDTINTDIDRQNCVIFEQPAPAGTDQVTAT</sequence>